<dbReference type="GO" id="GO:0005886">
    <property type="term" value="C:plasma membrane"/>
    <property type="evidence" value="ECO:0007669"/>
    <property type="project" value="TreeGrafter"/>
</dbReference>
<dbReference type="Gramene" id="AET7Gv20434800.2">
    <property type="protein sequence ID" value="AET7Gv20434800.2"/>
    <property type="gene ID" value="AET7Gv20434800"/>
</dbReference>
<dbReference type="PANTHER" id="PTHR31618">
    <property type="entry name" value="MECHANOSENSITIVE ION CHANNEL PROTEIN 5"/>
    <property type="match status" value="1"/>
</dbReference>
<sequence>RQPLGHRLRRLPHRAQLPAPQQGALLRLRAQEQRAGEPSGRVSLSRAKDDKGTPKVIDAVKLRKMKQERISAWTMKGLITAIRSSRLSTISQSIESFHEFDETEQKDKEITSEWEAKAAANAIFKNVARPGYK</sequence>
<comment type="subcellular location">
    <subcellularLocation>
        <location evidence="1">Membrane</location>
        <topology evidence="1">Multi-pass membrane protein</topology>
    </subcellularLocation>
</comment>
<dbReference type="GO" id="GO:0008381">
    <property type="term" value="F:mechanosensitive monoatomic ion channel activity"/>
    <property type="evidence" value="ECO:0007669"/>
    <property type="project" value="TreeGrafter"/>
</dbReference>
<organism evidence="4 5">
    <name type="scientific">Aegilops tauschii subsp. strangulata</name>
    <name type="common">Goatgrass</name>
    <dbReference type="NCBI Taxonomy" id="200361"/>
    <lineage>
        <taxon>Eukaryota</taxon>
        <taxon>Viridiplantae</taxon>
        <taxon>Streptophyta</taxon>
        <taxon>Embryophyta</taxon>
        <taxon>Tracheophyta</taxon>
        <taxon>Spermatophyta</taxon>
        <taxon>Magnoliopsida</taxon>
        <taxon>Liliopsida</taxon>
        <taxon>Poales</taxon>
        <taxon>Poaceae</taxon>
        <taxon>BOP clade</taxon>
        <taxon>Pooideae</taxon>
        <taxon>Triticodae</taxon>
        <taxon>Triticeae</taxon>
        <taxon>Triticinae</taxon>
        <taxon>Aegilops</taxon>
    </lineage>
</organism>
<name>A0A453R1W0_AEGTS</name>
<feature type="region of interest" description="Disordered" evidence="3">
    <location>
        <begin position="1"/>
        <end position="22"/>
    </location>
</feature>
<evidence type="ECO:0000313" key="4">
    <source>
        <dbReference type="EnsemblPlants" id="AET7Gv20434800.2"/>
    </source>
</evidence>
<evidence type="ECO:0000256" key="2">
    <source>
        <dbReference type="ARBA" id="ARBA00008017"/>
    </source>
</evidence>
<reference evidence="5" key="2">
    <citation type="journal article" date="2017" name="Nat. Plants">
        <title>The Aegilops tauschii genome reveals multiple impacts of transposons.</title>
        <authorList>
            <person name="Zhao G."/>
            <person name="Zou C."/>
            <person name="Li K."/>
            <person name="Wang K."/>
            <person name="Li T."/>
            <person name="Gao L."/>
            <person name="Zhang X."/>
            <person name="Wang H."/>
            <person name="Yang Z."/>
            <person name="Liu X."/>
            <person name="Jiang W."/>
            <person name="Mao L."/>
            <person name="Kong X."/>
            <person name="Jiao Y."/>
            <person name="Jia J."/>
        </authorList>
    </citation>
    <scope>NUCLEOTIDE SEQUENCE [LARGE SCALE GENOMIC DNA]</scope>
    <source>
        <strain evidence="5">cv. AL8/78</strain>
    </source>
</reference>
<evidence type="ECO:0000313" key="5">
    <source>
        <dbReference type="Proteomes" id="UP000015105"/>
    </source>
</evidence>
<comment type="similarity">
    <text evidence="2">Belongs to the MscS (TC 1.A.23) family.</text>
</comment>
<dbReference type="EnsemblPlants" id="AET7Gv20434800.2">
    <property type="protein sequence ID" value="AET7Gv20434800.2"/>
    <property type="gene ID" value="AET7Gv20434800"/>
</dbReference>
<feature type="region of interest" description="Disordered" evidence="3">
    <location>
        <begin position="31"/>
        <end position="50"/>
    </location>
</feature>
<reference evidence="4" key="3">
    <citation type="journal article" date="2017" name="Nature">
        <title>Genome sequence of the progenitor of the wheat D genome Aegilops tauschii.</title>
        <authorList>
            <person name="Luo M.C."/>
            <person name="Gu Y.Q."/>
            <person name="Puiu D."/>
            <person name="Wang H."/>
            <person name="Twardziok S.O."/>
            <person name="Deal K.R."/>
            <person name="Huo N."/>
            <person name="Zhu T."/>
            <person name="Wang L."/>
            <person name="Wang Y."/>
            <person name="McGuire P.E."/>
            <person name="Liu S."/>
            <person name="Long H."/>
            <person name="Ramasamy R.K."/>
            <person name="Rodriguez J.C."/>
            <person name="Van S.L."/>
            <person name="Yuan L."/>
            <person name="Wang Z."/>
            <person name="Xia Z."/>
            <person name="Xiao L."/>
            <person name="Anderson O.D."/>
            <person name="Ouyang S."/>
            <person name="Liang Y."/>
            <person name="Zimin A.V."/>
            <person name="Pertea G."/>
            <person name="Qi P."/>
            <person name="Bennetzen J.L."/>
            <person name="Dai X."/>
            <person name="Dawson M.W."/>
            <person name="Muller H.G."/>
            <person name="Kugler K."/>
            <person name="Rivarola-Duarte L."/>
            <person name="Spannagl M."/>
            <person name="Mayer K.F.X."/>
            <person name="Lu F.H."/>
            <person name="Bevan M.W."/>
            <person name="Leroy P."/>
            <person name="Li P."/>
            <person name="You F.M."/>
            <person name="Sun Q."/>
            <person name="Liu Z."/>
            <person name="Lyons E."/>
            <person name="Wicker T."/>
            <person name="Salzberg S.L."/>
            <person name="Devos K.M."/>
            <person name="Dvorak J."/>
        </authorList>
    </citation>
    <scope>NUCLEOTIDE SEQUENCE [LARGE SCALE GENOMIC DNA]</scope>
    <source>
        <strain evidence="4">cv. AL8/78</strain>
    </source>
</reference>
<proteinExistence type="inferred from homology"/>
<feature type="compositionally biased region" description="Basic residues" evidence="3">
    <location>
        <begin position="1"/>
        <end position="13"/>
    </location>
</feature>
<evidence type="ECO:0000256" key="1">
    <source>
        <dbReference type="ARBA" id="ARBA00004141"/>
    </source>
</evidence>
<accession>A0A453R1W0</accession>
<dbReference type="Proteomes" id="UP000015105">
    <property type="component" value="Chromosome 7D"/>
</dbReference>
<reference evidence="5" key="1">
    <citation type="journal article" date="2014" name="Science">
        <title>Ancient hybridizations among the ancestral genomes of bread wheat.</title>
        <authorList>
            <consortium name="International Wheat Genome Sequencing Consortium,"/>
            <person name="Marcussen T."/>
            <person name="Sandve S.R."/>
            <person name="Heier L."/>
            <person name="Spannagl M."/>
            <person name="Pfeifer M."/>
            <person name="Jakobsen K.S."/>
            <person name="Wulff B.B."/>
            <person name="Steuernagel B."/>
            <person name="Mayer K.F."/>
            <person name="Olsen O.A."/>
        </authorList>
    </citation>
    <scope>NUCLEOTIDE SEQUENCE [LARGE SCALE GENOMIC DNA]</scope>
    <source>
        <strain evidence="5">cv. AL8/78</strain>
    </source>
</reference>
<evidence type="ECO:0000256" key="3">
    <source>
        <dbReference type="SAM" id="MobiDB-lite"/>
    </source>
</evidence>
<dbReference type="InterPro" id="IPR016688">
    <property type="entry name" value="MscS-like_plants/fungi"/>
</dbReference>
<reference evidence="4" key="4">
    <citation type="submission" date="2019-03" db="UniProtKB">
        <authorList>
            <consortium name="EnsemblPlants"/>
        </authorList>
    </citation>
    <scope>IDENTIFICATION</scope>
</reference>
<dbReference type="GO" id="GO:0006820">
    <property type="term" value="P:monoatomic anion transport"/>
    <property type="evidence" value="ECO:0007669"/>
    <property type="project" value="TreeGrafter"/>
</dbReference>
<protein>
    <submittedName>
        <fullName evidence="4">Uncharacterized protein</fullName>
    </submittedName>
</protein>
<reference evidence="4" key="5">
    <citation type="journal article" date="2021" name="G3 (Bethesda)">
        <title>Aegilops tauschii genome assembly Aet v5.0 features greater sequence contiguity and improved annotation.</title>
        <authorList>
            <person name="Wang L."/>
            <person name="Zhu T."/>
            <person name="Rodriguez J.C."/>
            <person name="Deal K.R."/>
            <person name="Dubcovsky J."/>
            <person name="McGuire P.E."/>
            <person name="Lux T."/>
            <person name="Spannagl M."/>
            <person name="Mayer K.F.X."/>
            <person name="Baldrich P."/>
            <person name="Meyers B.C."/>
            <person name="Huo N."/>
            <person name="Gu Y.Q."/>
            <person name="Zhou H."/>
            <person name="Devos K.M."/>
            <person name="Bennetzen J.L."/>
            <person name="Unver T."/>
            <person name="Budak H."/>
            <person name="Gulick P.J."/>
            <person name="Galiba G."/>
            <person name="Kalapos B."/>
            <person name="Nelson D.R."/>
            <person name="Li P."/>
            <person name="You F.M."/>
            <person name="Luo M.C."/>
            <person name="Dvorak J."/>
        </authorList>
    </citation>
    <scope>NUCLEOTIDE SEQUENCE [LARGE SCALE GENOMIC DNA]</scope>
    <source>
        <strain evidence="4">cv. AL8/78</strain>
    </source>
</reference>
<dbReference type="PANTHER" id="PTHR31618:SF7">
    <property type="entry name" value="MECHANOSENSITIVE ION CHANNEL PROTEIN"/>
    <property type="match status" value="1"/>
</dbReference>
<keyword evidence="5" id="KW-1185">Reference proteome</keyword>
<dbReference type="GO" id="GO:0050982">
    <property type="term" value="P:detection of mechanical stimulus"/>
    <property type="evidence" value="ECO:0007669"/>
    <property type="project" value="TreeGrafter"/>
</dbReference>
<dbReference type="AlphaFoldDB" id="A0A453R1W0"/>